<dbReference type="Proteomes" id="UP001055879">
    <property type="component" value="Linkage Group LG05"/>
</dbReference>
<reference evidence="2" key="1">
    <citation type="journal article" date="2022" name="Mol. Ecol. Resour.">
        <title>The genomes of chicory, endive, great burdock and yacon provide insights into Asteraceae palaeo-polyploidization history and plant inulin production.</title>
        <authorList>
            <person name="Fan W."/>
            <person name="Wang S."/>
            <person name="Wang H."/>
            <person name="Wang A."/>
            <person name="Jiang F."/>
            <person name="Liu H."/>
            <person name="Zhao H."/>
            <person name="Xu D."/>
            <person name="Zhang Y."/>
        </authorList>
    </citation>
    <scope>NUCLEOTIDE SEQUENCE [LARGE SCALE GENOMIC DNA]</scope>
    <source>
        <strain evidence="2">cv. Niubang</strain>
    </source>
</reference>
<gene>
    <name evidence="1" type="ORF">L6452_18851</name>
</gene>
<accession>A0ACB9C7B9</accession>
<evidence type="ECO:0000313" key="1">
    <source>
        <dbReference type="EMBL" id="KAI3730174.1"/>
    </source>
</evidence>
<comment type="caution">
    <text evidence="1">The sequence shown here is derived from an EMBL/GenBank/DDBJ whole genome shotgun (WGS) entry which is preliminary data.</text>
</comment>
<name>A0ACB9C7B9_ARCLA</name>
<keyword evidence="2" id="KW-1185">Reference proteome</keyword>
<organism evidence="1 2">
    <name type="scientific">Arctium lappa</name>
    <name type="common">Greater burdock</name>
    <name type="synonym">Lappa major</name>
    <dbReference type="NCBI Taxonomy" id="4217"/>
    <lineage>
        <taxon>Eukaryota</taxon>
        <taxon>Viridiplantae</taxon>
        <taxon>Streptophyta</taxon>
        <taxon>Embryophyta</taxon>
        <taxon>Tracheophyta</taxon>
        <taxon>Spermatophyta</taxon>
        <taxon>Magnoliopsida</taxon>
        <taxon>eudicotyledons</taxon>
        <taxon>Gunneridae</taxon>
        <taxon>Pentapetalae</taxon>
        <taxon>asterids</taxon>
        <taxon>campanulids</taxon>
        <taxon>Asterales</taxon>
        <taxon>Asteraceae</taxon>
        <taxon>Carduoideae</taxon>
        <taxon>Cardueae</taxon>
        <taxon>Arctiinae</taxon>
        <taxon>Arctium</taxon>
    </lineage>
</organism>
<protein>
    <submittedName>
        <fullName evidence="1">Uncharacterized protein</fullName>
    </submittedName>
</protein>
<sequence>MVGGSPLPLRKVHPQGYFIVGLCVDKLFLHGLASCSYAKSECLVPHVCPSIGNVHPRLQDIALCDMPSNGIGMVSIDMSYNQSSLDTYVLQLDPHFFHFPPPNFPLLAHLSPAISLLSHFNLQDH</sequence>
<evidence type="ECO:0000313" key="2">
    <source>
        <dbReference type="Proteomes" id="UP001055879"/>
    </source>
</evidence>
<reference evidence="1 2" key="2">
    <citation type="journal article" date="2022" name="Mol. Ecol. Resour.">
        <title>The genomes of chicory, endive, great burdock and yacon provide insights into Asteraceae paleo-polyploidization history and plant inulin production.</title>
        <authorList>
            <person name="Fan W."/>
            <person name="Wang S."/>
            <person name="Wang H."/>
            <person name="Wang A."/>
            <person name="Jiang F."/>
            <person name="Liu H."/>
            <person name="Zhao H."/>
            <person name="Xu D."/>
            <person name="Zhang Y."/>
        </authorList>
    </citation>
    <scope>NUCLEOTIDE SEQUENCE [LARGE SCALE GENOMIC DNA]</scope>
    <source>
        <strain evidence="2">cv. Niubang</strain>
    </source>
</reference>
<proteinExistence type="predicted"/>
<dbReference type="EMBL" id="CM042051">
    <property type="protein sequence ID" value="KAI3730174.1"/>
    <property type="molecule type" value="Genomic_DNA"/>
</dbReference>